<evidence type="ECO:0000313" key="1">
    <source>
        <dbReference type="EMBL" id="CAG8581645.1"/>
    </source>
</evidence>
<comment type="caution">
    <text evidence="1">The sequence shown here is derived from an EMBL/GenBank/DDBJ whole genome shotgun (WGS) entry which is preliminary data.</text>
</comment>
<name>A0A9N9BVX5_9GLOM</name>
<proteinExistence type="predicted"/>
<keyword evidence="2" id="KW-1185">Reference proteome</keyword>
<gene>
    <name evidence="1" type="ORF">FCALED_LOCUS7625</name>
</gene>
<protein>
    <submittedName>
        <fullName evidence="1">3788_t:CDS:1</fullName>
    </submittedName>
</protein>
<organism evidence="1 2">
    <name type="scientific">Funneliformis caledonium</name>
    <dbReference type="NCBI Taxonomy" id="1117310"/>
    <lineage>
        <taxon>Eukaryota</taxon>
        <taxon>Fungi</taxon>
        <taxon>Fungi incertae sedis</taxon>
        <taxon>Mucoromycota</taxon>
        <taxon>Glomeromycotina</taxon>
        <taxon>Glomeromycetes</taxon>
        <taxon>Glomerales</taxon>
        <taxon>Glomeraceae</taxon>
        <taxon>Funneliformis</taxon>
    </lineage>
</organism>
<dbReference type="OrthoDB" id="2436275at2759"/>
<dbReference type="Proteomes" id="UP000789570">
    <property type="component" value="Unassembled WGS sequence"/>
</dbReference>
<sequence length="119" mass="14287">MISLKTITNYWKKTNILSQEINLLTSIPIPNNKNKMQELKRLVTHLLENNYLSVDDYIYINDNIKDVLTNKEILKMITNEKDKCNEKDKFVNEIIREIKKITLTEAKMYIDKMIRFLYE</sequence>
<accession>A0A9N9BVX5</accession>
<dbReference type="EMBL" id="CAJVPQ010002057">
    <property type="protein sequence ID" value="CAG8581645.1"/>
    <property type="molecule type" value="Genomic_DNA"/>
</dbReference>
<reference evidence="1" key="1">
    <citation type="submission" date="2021-06" db="EMBL/GenBank/DDBJ databases">
        <authorList>
            <person name="Kallberg Y."/>
            <person name="Tangrot J."/>
            <person name="Rosling A."/>
        </authorList>
    </citation>
    <scope>NUCLEOTIDE SEQUENCE</scope>
    <source>
        <strain evidence="1">UK204</strain>
    </source>
</reference>
<dbReference type="AlphaFoldDB" id="A0A9N9BVX5"/>
<evidence type="ECO:0000313" key="2">
    <source>
        <dbReference type="Proteomes" id="UP000789570"/>
    </source>
</evidence>